<evidence type="ECO:0000313" key="2">
    <source>
        <dbReference type="Proteomes" id="UP000046122"/>
    </source>
</evidence>
<gene>
    <name evidence="1" type="ORF">MPL3365_170301</name>
</gene>
<proteinExistence type="predicted"/>
<protein>
    <submittedName>
        <fullName evidence="1">Uncharacterized protein</fullName>
    </submittedName>
</protein>
<name>A0A090GTH1_MESPL</name>
<dbReference type="AlphaFoldDB" id="A0A090GTH1"/>
<reference evidence="1 2" key="1">
    <citation type="submission" date="2014-08" db="EMBL/GenBank/DDBJ databases">
        <authorList>
            <person name="Moulin Lionel"/>
        </authorList>
    </citation>
    <scope>NUCLEOTIDE SEQUENCE [LARGE SCALE GENOMIC DNA]</scope>
</reference>
<sequence>MDEMRSVPMTKRWRINEAGLHCIGWATKAVTFRVLRPSPLPANVLYCRILRPQLMSRMKRRLGERIGRAFWG</sequence>
<accession>A0A090GTH1</accession>
<evidence type="ECO:0000313" key="1">
    <source>
        <dbReference type="EMBL" id="CDX53182.1"/>
    </source>
</evidence>
<dbReference type="EMBL" id="CCNE01000009">
    <property type="protein sequence ID" value="CDX53182.1"/>
    <property type="molecule type" value="Genomic_DNA"/>
</dbReference>
<organism evidence="1 2">
    <name type="scientific">Mesorhizobium plurifarium</name>
    <dbReference type="NCBI Taxonomy" id="69974"/>
    <lineage>
        <taxon>Bacteria</taxon>
        <taxon>Pseudomonadati</taxon>
        <taxon>Pseudomonadota</taxon>
        <taxon>Alphaproteobacteria</taxon>
        <taxon>Hyphomicrobiales</taxon>
        <taxon>Phyllobacteriaceae</taxon>
        <taxon>Mesorhizobium</taxon>
    </lineage>
</organism>
<dbReference type="Proteomes" id="UP000046122">
    <property type="component" value="Unassembled WGS sequence"/>
</dbReference>